<dbReference type="GO" id="GO:0019698">
    <property type="term" value="P:D-galacturonate catabolic process"/>
    <property type="evidence" value="ECO:0007669"/>
    <property type="project" value="TreeGrafter"/>
</dbReference>
<dbReference type="PANTHER" id="PTHR30536:SF5">
    <property type="entry name" value="ALTRONATE DEHYDRATASE"/>
    <property type="match status" value="1"/>
</dbReference>
<proteinExistence type="predicted"/>
<protein>
    <submittedName>
        <fullName evidence="3">Galactarate dehydratase (L-threo-forming)</fullName>
        <ecNumber evidence="3">4.2.1.42</ecNumber>
    </submittedName>
</protein>
<dbReference type="InterPro" id="IPR052172">
    <property type="entry name" value="UxaA_altronate/galactarate_dh"/>
</dbReference>
<dbReference type="Pfam" id="PF08666">
    <property type="entry name" value="SAF"/>
    <property type="match status" value="1"/>
</dbReference>
<feature type="domain" description="SAF" evidence="2">
    <location>
        <begin position="50"/>
        <end position="121"/>
    </location>
</feature>
<dbReference type="GO" id="GO:0008867">
    <property type="term" value="F:galactarate dehydratase activity"/>
    <property type="evidence" value="ECO:0007669"/>
    <property type="project" value="UniProtKB-EC"/>
</dbReference>
<dbReference type="CDD" id="cd11613">
    <property type="entry name" value="SAF_AH_GD"/>
    <property type="match status" value="1"/>
</dbReference>
<keyword evidence="1 3" id="KW-0456">Lyase</keyword>
<gene>
    <name evidence="3" type="primary">garD_2</name>
    <name evidence="3" type="ORF">LMG28138_03661</name>
</gene>
<dbReference type="SMART" id="SM00858">
    <property type="entry name" value="SAF"/>
    <property type="match status" value="1"/>
</dbReference>
<evidence type="ECO:0000259" key="2">
    <source>
        <dbReference type="SMART" id="SM00858"/>
    </source>
</evidence>
<keyword evidence="4" id="KW-1185">Reference proteome</keyword>
<evidence type="ECO:0000313" key="4">
    <source>
        <dbReference type="Proteomes" id="UP000494115"/>
    </source>
</evidence>
<accession>A0A6S7D2H4</accession>
<dbReference type="PANTHER" id="PTHR30536">
    <property type="entry name" value="ALTRONATE/GALACTARATE DEHYDRATASE"/>
    <property type="match status" value="1"/>
</dbReference>
<dbReference type="EMBL" id="CADIKM010000019">
    <property type="protein sequence ID" value="CAB3794282.1"/>
    <property type="molecule type" value="Genomic_DNA"/>
</dbReference>
<dbReference type="InterPro" id="IPR013974">
    <property type="entry name" value="SAF"/>
</dbReference>
<sequence>MNIKKRDKQMTAGPETALRFALSDRAYDSKATNSTMEHTDSRLILLSPDDNCVIVACDLEAGASLKLEGSPITLPKAIATGHKLARHALAANDKVVRYGAVIGHATRAVAKGEHLHTHNLESDYIPTYTHDDGKSFVQH</sequence>
<evidence type="ECO:0000313" key="3">
    <source>
        <dbReference type="EMBL" id="CAB3794282.1"/>
    </source>
</evidence>
<dbReference type="EC" id="4.2.1.42" evidence="3"/>
<organism evidence="3 4">
    <name type="scientific">Pararobbsia alpina</name>
    <dbReference type="NCBI Taxonomy" id="621374"/>
    <lineage>
        <taxon>Bacteria</taxon>
        <taxon>Pseudomonadati</taxon>
        <taxon>Pseudomonadota</taxon>
        <taxon>Betaproteobacteria</taxon>
        <taxon>Burkholderiales</taxon>
        <taxon>Burkholderiaceae</taxon>
        <taxon>Pararobbsia</taxon>
    </lineage>
</organism>
<dbReference type="InterPro" id="IPR044144">
    <property type="entry name" value="SAF_UxaA/GarD"/>
</dbReference>
<dbReference type="Gene3D" id="2.30.130.110">
    <property type="match status" value="1"/>
</dbReference>
<evidence type="ECO:0000256" key="1">
    <source>
        <dbReference type="ARBA" id="ARBA00023239"/>
    </source>
</evidence>
<name>A0A6S7D2H4_9BURK</name>
<dbReference type="AlphaFoldDB" id="A0A6S7D2H4"/>
<reference evidence="3 4" key="1">
    <citation type="submission" date="2020-04" db="EMBL/GenBank/DDBJ databases">
        <authorList>
            <person name="De Canck E."/>
        </authorList>
    </citation>
    <scope>NUCLEOTIDE SEQUENCE [LARGE SCALE GENOMIC DNA]</scope>
    <source>
        <strain evidence="3 4">LMG 28138</strain>
    </source>
</reference>
<dbReference type="Proteomes" id="UP000494115">
    <property type="component" value="Unassembled WGS sequence"/>
</dbReference>